<evidence type="ECO:0000313" key="2">
    <source>
        <dbReference type="EMBL" id="ETX06108.1"/>
    </source>
</evidence>
<dbReference type="HOGENOM" id="CLU_1647245_0_0_7"/>
<accession>W4M7E7</accession>
<dbReference type="Pfam" id="PF14336">
    <property type="entry name" value="GLUCM-like_C"/>
    <property type="match status" value="1"/>
</dbReference>
<feature type="non-terminal residue" evidence="2">
    <location>
        <position position="161"/>
    </location>
</feature>
<evidence type="ECO:0000313" key="3">
    <source>
        <dbReference type="Proteomes" id="UP000019140"/>
    </source>
</evidence>
<comment type="caution">
    <text evidence="2">The sequence shown here is derived from an EMBL/GenBank/DDBJ whole genome shotgun (WGS) entry which is preliminary data.</text>
</comment>
<dbReference type="EMBL" id="AZHX01000784">
    <property type="protein sequence ID" value="ETX06108.1"/>
    <property type="molecule type" value="Genomic_DNA"/>
</dbReference>
<proteinExistence type="predicted"/>
<organism evidence="2 3">
    <name type="scientific">Candidatus Entotheonella gemina</name>
    <dbReference type="NCBI Taxonomy" id="1429439"/>
    <lineage>
        <taxon>Bacteria</taxon>
        <taxon>Pseudomonadati</taxon>
        <taxon>Nitrospinota/Tectimicrobiota group</taxon>
        <taxon>Candidatus Tectimicrobiota</taxon>
        <taxon>Candidatus Entotheonellia</taxon>
        <taxon>Candidatus Entotheonellales</taxon>
        <taxon>Candidatus Entotheonellaceae</taxon>
        <taxon>Candidatus Entotheonella</taxon>
    </lineage>
</organism>
<dbReference type="Gene3D" id="3.90.1640.20">
    <property type="entry name" value="TON_0340"/>
    <property type="match status" value="1"/>
</dbReference>
<gene>
    <name evidence="2" type="ORF">ETSY2_19135</name>
</gene>
<protein>
    <recommendedName>
        <fullName evidence="1">D-glutamate cyclase-like C-terminal domain-containing protein</fullName>
    </recommendedName>
</protein>
<feature type="domain" description="D-glutamate cyclase-like C-terminal" evidence="1">
    <location>
        <begin position="48"/>
        <end position="129"/>
    </location>
</feature>
<evidence type="ECO:0000259" key="1">
    <source>
        <dbReference type="Pfam" id="PF14336"/>
    </source>
</evidence>
<dbReference type="AlphaFoldDB" id="W4M7E7"/>
<name>W4M7E7_9BACT</name>
<keyword evidence="3" id="KW-1185">Reference proteome</keyword>
<dbReference type="InterPro" id="IPR025504">
    <property type="entry name" value="GLUCM_C"/>
</dbReference>
<sequence length="161" mass="17263">MPKIIADAIDQLISIEMRFGSGLPRGVIRPLYEAARDVQGGEPLVYQAARALLEHVRQRDTVLIVTGSGSRFGLPRGETDGPLGAASLGRVLDFGLGARTVYVCDEPHLGPIVASVEAAGISVLDAERFEHRPHSTLIEIHPPGDTAGQSFATQLLDKYQP</sequence>
<reference evidence="2 3" key="1">
    <citation type="journal article" date="2014" name="Nature">
        <title>An environmental bacterial taxon with a large and distinct metabolic repertoire.</title>
        <authorList>
            <person name="Wilson M.C."/>
            <person name="Mori T."/>
            <person name="Ruckert C."/>
            <person name="Uria A.R."/>
            <person name="Helf M.J."/>
            <person name="Takada K."/>
            <person name="Gernert C."/>
            <person name="Steffens U.A."/>
            <person name="Heycke N."/>
            <person name="Schmitt S."/>
            <person name="Rinke C."/>
            <person name="Helfrich E.J."/>
            <person name="Brachmann A.O."/>
            <person name="Gurgui C."/>
            <person name="Wakimoto T."/>
            <person name="Kracht M."/>
            <person name="Crusemann M."/>
            <person name="Hentschel U."/>
            <person name="Abe I."/>
            <person name="Matsunaga S."/>
            <person name="Kalinowski J."/>
            <person name="Takeyama H."/>
            <person name="Piel J."/>
        </authorList>
    </citation>
    <scope>NUCLEOTIDE SEQUENCE [LARGE SCALE GENOMIC DNA]</scope>
    <source>
        <strain evidence="3">TSY2</strain>
    </source>
</reference>
<dbReference type="Proteomes" id="UP000019140">
    <property type="component" value="Unassembled WGS sequence"/>
</dbReference>